<dbReference type="Pfam" id="PF00115">
    <property type="entry name" value="COX1"/>
    <property type="match status" value="1"/>
</dbReference>
<accession>A0A917IYT0</accession>
<feature type="transmembrane region" description="Helical" evidence="1">
    <location>
        <begin position="370"/>
        <end position="390"/>
    </location>
</feature>
<feature type="transmembrane region" description="Helical" evidence="1">
    <location>
        <begin position="672"/>
        <end position="694"/>
    </location>
</feature>
<dbReference type="GO" id="GO:0016020">
    <property type="term" value="C:membrane"/>
    <property type="evidence" value="ECO:0007669"/>
    <property type="project" value="InterPro"/>
</dbReference>
<dbReference type="RefSeq" id="WP_188360323.1">
    <property type="nucleotide sequence ID" value="NZ_BMDC01000004.1"/>
</dbReference>
<dbReference type="PANTHER" id="PTHR10422">
    <property type="entry name" value="CYTOCHROME C OXIDASE SUBUNIT 1"/>
    <property type="match status" value="1"/>
</dbReference>
<dbReference type="PANTHER" id="PTHR10422:SF38">
    <property type="entry name" value="CYTOCHROME B SUBUNIT OF NITRIC OXIDE REDUCTASE"/>
    <property type="match status" value="1"/>
</dbReference>
<feature type="transmembrane region" description="Helical" evidence="1">
    <location>
        <begin position="487"/>
        <end position="510"/>
    </location>
</feature>
<name>A0A917IYT0_9MICC</name>
<proteinExistence type="predicted"/>
<feature type="transmembrane region" description="Helical" evidence="1">
    <location>
        <begin position="449"/>
        <end position="467"/>
    </location>
</feature>
<feature type="transmembrane region" description="Helical" evidence="1">
    <location>
        <begin position="417"/>
        <end position="437"/>
    </location>
</feature>
<sequence>MSKKPSLASRLKTERRVDAVSAYAGRGWVQGLAIVLLLSFTIMAILAMRTYSLSMPLPEKIVDERGNTIATSEQITHGQEIFQSRGLQEYGSALGHGGYLGPDFTAEYLHLTTEHAIEEYRAAGIQEPQQAVENEWRENRYSEDTKTLVWTDQQVKEFQRMVEHYNTYLREESGENGMFPDALKTDQEIYDTTAFFGWTAWASAAERPDQNYSYTNNWPGEENVGNKPTAELMVWSVLSLIALIGGIGIIFLIYGRWSRTIGWHGEEAPVLDFRQPDSVRLTPSQKMAGLFFITITVLFFIQMMLGALTEHYRVEPNSFYGLDWIADLLPYTVSRTWHLQLSLLWTAGSFLAGGIFIAPLITKKEPKKQGLLTVILFIAVVVVVLGSMLFEWLSQKGIMPAGSLFSQQWEFLDLPRIFQVALTAGMFLWIIIVYRTMSQTIKGQRKDTMPWLFLFSGLAIPMFYAVGHMASSDTHISVAEFWRFWVVHLWVEDFLELFTTVMVAYMFVLLGVVRERIAIAIIMMDAILYSFGGVIGTLHHLYFSGTPAEQMAFGAFFSAIEVVPLTFLTVEAWGFMQLGARQYTNKTKPFPHRWAVMLLVSVGFWNFLGAGVMGFLINLPIVSYFEIGTALTANHAHGAMMGVYGFLALAFAVFGLRYIIPENRWPDKGLRYSFWALNIGLIWMVFISLLPMGVSQLYESVNTGYYEARTFDFINNPTNSLIEWLRMPGDIIFITGVFPLLLMSFRAVQAFFSKNAKPTTLQLQDPPLYEVMTEERLEELAAAERAEKLPEQLSPYRSDRRKE</sequence>
<comment type="caution">
    <text evidence="3">The sequence shown here is derived from an EMBL/GenBank/DDBJ whole genome shotgun (WGS) entry which is preliminary data.</text>
</comment>
<evidence type="ECO:0000259" key="2">
    <source>
        <dbReference type="Pfam" id="PF22085"/>
    </source>
</evidence>
<feature type="transmembrane region" description="Helical" evidence="1">
    <location>
        <begin position="288"/>
        <end position="308"/>
    </location>
</feature>
<feature type="transmembrane region" description="Helical" evidence="1">
    <location>
        <begin position="551"/>
        <end position="573"/>
    </location>
</feature>
<dbReference type="GO" id="GO:0009060">
    <property type="term" value="P:aerobic respiration"/>
    <property type="evidence" value="ECO:0007669"/>
    <property type="project" value="InterPro"/>
</dbReference>
<keyword evidence="1" id="KW-0812">Transmembrane</keyword>
<keyword evidence="1" id="KW-0472">Membrane</keyword>
<reference evidence="3 4" key="1">
    <citation type="journal article" date="2014" name="Int. J. Syst. Evol. Microbiol.">
        <title>Complete genome sequence of Corynebacterium casei LMG S-19264T (=DSM 44701T), isolated from a smear-ripened cheese.</title>
        <authorList>
            <consortium name="US DOE Joint Genome Institute (JGI-PGF)"/>
            <person name="Walter F."/>
            <person name="Albersmeier A."/>
            <person name="Kalinowski J."/>
            <person name="Ruckert C."/>
        </authorList>
    </citation>
    <scope>NUCLEOTIDE SEQUENCE [LARGE SCALE GENOMIC DNA]</scope>
    <source>
        <strain evidence="3 4">CCM 8669</strain>
    </source>
</reference>
<feature type="transmembrane region" description="Helical" evidence="1">
    <location>
        <begin position="594"/>
        <end position="621"/>
    </location>
</feature>
<dbReference type="InterPro" id="IPR000883">
    <property type="entry name" value="Cyt_C_Oxase_1"/>
</dbReference>
<dbReference type="AlphaFoldDB" id="A0A917IYT0"/>
<dbReference type="Gene3D" id="1.20.210.10">
    <property type="entry name" value="Cytochrome c oxidase-like, subunit I domain"/>
    <property type="match status" value="1"/>
</dbReference>
<feature type="transmembrane region" description="Helical" evidence="1">
    <location>
        <begin position="517"/>
        <end position="539"/>
    </location>
</feature>
<dbReference type="SUPFAM" id="SSF81442">
    <property type="entry name" value="Cytochrome c oxidase subunit I-like"/>
    <property type="match status" value="1"/>
</dbReference>
<feature type="transmembrane region" description="Helical" evidence="1">
    <location>
        <begin position="641"/>
        <end position="660"/>
    </location>
</feature>
<feature type="transmembrane region" description="Helical" evidence="1">
    <location>
        <begin position="337"/>
        <end position="358"/>
    </location>
</feature>
<dbReference type="EMBL" id="BMDC01000004">
    <property type="protein sequence ID" value="GGH66659.1"/>
    <property type="molecule type" value="Genomic_DNA"/>
</dbReference>
<feature type="transmembrane region" description="Helical" evidence="1">
    <location>
        <begin position="731"/>
        <end position="752"/>
    </location>
</feature>
<feature type="transmembrane region" description="Helical" evidence="1">
    <location>
        <begin position="232"/>
        <end position="254"/>
    </location>
</feature>
<protein>
    <submittedName>
        <fullName evidence="3">Nitric oxide reductase</fullName>
    </submittedName>
</protein>
<gene>
    <name evidence="3" type="ORF">GCM10007359_21030</name>
</gene>
<dbReference type="GO" id="GO:0004129">
    <property type="term" value="F:cytochrome-c oxidase activity"/>
    <property type="evidence" value="ECO:0007669"/>
    <property type="project" value="InterPro"/>
</dbReference>
<dbReference type="GO" id="GO:0020037">
    <property type="term" value="F:heme binding"/>
    <property type="evidence" value="ECO:0007669"/>
    <property type="project" value="InterPro"/>
</dbReference>
<evidence type="ECO:0000256" key="1">
    <source>
        <dbReference type="SAM" id="Phobius"/>
    </source>
</evidence>
<evidence type="ECO:0000313" key="4">
    <source>
        <dbReference type="Proteomes" id="UP000600171"/>
    </source>
</evidence>
<dbReference type="InterPro" id="IPR036927">
    <property type="entry name" value="Cyt_c_oxase-like_su1_sf"/>
</dbReference>
<keyword evidence="1" id="KW-1133">Transmembrane helix</keyword>
<dbReference type="Proteomes" id="UP000600171">
    <property type="component" value="Unassembled WGS sequence"/>
</dbReference>
<feature type="domain" description="Nitric oxide reductase subunit B cytochrome c-like" evidence="2">
    <location>
        <begin position="58"/>
        <end position="219"/>
    </location>
</feature>
<dbReference type="InterPro" id="IPR054309">
    <property type="entry name" value="NorB_cytochrome_c-like"/>
</dbReference>
<organism evidence="3 4">
    <name type="scientific">Rothia aerolata</name>
    <dbReference type="NCBI Taxonomy" id="1812262"/>
    <lineage>
        <taxon>Bacteria</taxon>
        <taxon>Bacillati</taxon>
        <taxon>Actinomycetota</taxon>
        <taxon>Actinomycetes</taxon>
        <taxon>Micrococcales</taxon>
        <taxon>Micrococcaceae</taxon>
        <taxon>Rothia</taxon>
    </lineage>
</organism>
<dbReference type="Pfam" id="PF22085">
    <property type="entry name" value="NorB_cytochrome_c-like"/>
    <property type="match status" value="1"/>
</dbReference>
<evidence type="ECO:0000313" key="3">
    <source>
        <dbReference type="EMBL" id="GGH66659.1"/>
    </source>
</evidence>
<keyword evidence="4" id="KW-1185">Reference proteome</keyword>
<feature type="transmembrane region" description="Helical" evidence="1">
    <location>
        <begin position="20"/>
        <end position="48"/>
    </location>
</feature>